<dbReference type="InterPro" id="IPR047803">
    <property type="entry name" value="DCD1A/B-like"/>
</dbReference>
<comment type="caution">
    <text evidence="1">The sequence shown here is derived from an EMBL/GenBank/DDBJ whole genome shotgun (WGS) entry which is preliminary data.</text>
</comment>
<dbReference type="EMBL" id="BARW01015359">
    <property type="protein sequence ID" value="GAI93844.1"/>
    <property type="molecule type" value="Genomic_DNA"/>
</dbReference>
<dbReference type="PANTHER" id="PTHR35190">
    <property type="entry name" value="PROTEIN DCD1B"/>
    <property type="match status" value="1"/>
</dbReference>
<reference evidence="1" key="1">
    <citation type="journal article" date="2014" name="Front. Microbiol.">
        <title>High frequency of phylogenetically diverse reductive dehalogenase-homologous genes in deep subseafloor sedimentary metagenomes.</title>
        <authorList>
            <person name="Kawai M."/>
            <person name="Futagami T."/>
            <person name="Toyoda A."/>
            <person name="Takaki Y."/>
            <person name="Nishi S."/>
            <person name="Hori S."/>
            <person name="Arai W."/>
            <person name="Tsubouchi T."/>
            <person name="Morono Y."/>
            <person name="Uchiyama I."/>
            <person name="Ito T."/>
            <person name="Fujiyama A."/>
            <person name="Inagaki F."/>
            <person name="Takami H."/>
        </authorList>
    </citation>
    <scope>NUCLEOTIDE SEQUENCE</scope>
    <source>
        <strain evidence="1">Expedition CK06-06</strain>
    </source>
</reference>
<name>X1UNA2_9ZZZZ</name>
<dbReference type="AlphaFoldDB" id="X1UNA2"/>
<gene>
    <name evidence="1" type="ORF">S12H4_26980</name>
</gene>
<sequence>DAMLDGMQDSGTELYSSLLGRFITRNDLYALQDWGEWWCSGATVWGKWTQNEELDGGLIQGKNMDGEIDLRKTTVNDLLIFANEPSDTTKAKWIGLNWPGFIGEYNGMNQYGVTAVTHAGNSPANWEPTDFYTVPLIYREVMERAHSISEAIEIIFSYKSSAGGPGIMGEIINMASPYFEDREGHPAVIFEGDSYGGIVRYPDDVPPSDPYTILVTNTFFKYKGGETSSPCKM</sequence>
<dbReference type="Gene3D" id="3.60.60.10">
    <property type="entry name" value="Penicillin V Acylase, Chain A"/>
    <property type="match status" value="1"/>
</dbReference>
<organism evidence="1">
    <name type="scientific">marine sediment metagenome</name>
    <dbReference type="NCBI Taxonomy" id="412755"/>
    <lineage>
        <taxon>unclassified sequences</taxon>
        <taxon>metagenomes</taxon>
        <taxon>ecological metagenomes</taxon>
    </lineage>
</organism>
<accession>X1UNA2</accession>
<dbReference type="PANTHER" id="PTHR35190:SF2">
    <property type="entry name" value="PROTEIN DCD1B"/>
    <property type="match status" value="1"/>
</dbReference>
<feature type="non-terminal residue" evidence="1">
    <location>
        <position position="1"/>
    </location>
</feature>
<protein>
    <submittedName>
        <fullName evidence="1">Uncharacterized protein</fullName>
    </submittedName>
</protein>
<proteinExistence type="predicted"/>
<evidence type="ECO:0000313" key="1">
    <source>
        <dbReference type="EMBL" id="GAI93844.1"/>
    </source>
</evidence>